<gene>
    <name evidence="2" type="ORF">M231_04696</name>
</gene>
<keyword evidence="3" id="KW-1185">Reference proteome</keyword>
<name>A0A4V1M3T9_TREME</name>
<proteinExistence type="predicted"/>
<feature type="compositionally biased region" description="Low complexity" evidence="1">
    <location>
        <begin position="92"/>
        <end position="107"/>
    </location>
</feature>
<dbReference type="AlphaFoldDB" id="A0A4V1M3T9"/>
<accession>A0A4V1M3T9</accession>
<evidence type="ECO:0000313" key="3">
    <source>
        <dbReference type="Proteomes" id="UP000289152"/>
    </source>
</evidence>
<comment type="caution">
    <text evidence="2">The sequence shown here is derived from an EMBL/GenBank/DDBJ whole genome shotgun (WGS) entry which is preliminary data.</text>
</comment>
<dbReference type="EMBL" id="SDIL01000055">
    <property type="protein sequence ID" value="RXK38027.1"/>
    <property type="molecule type" value="Genomic_DNA"/>
</dbReference>
<dbReference type="Proteomes" id="UP000289152">
    <property type="component" value="Unassembled WGS sequence"/>
</dbReference>
<evidence type="ECO:0000256" key="1">
    <source>
        <dbReference type="SAM" id="MobiDB-lite"/>
    </source>
</evidence>
<protein>
    <submittedName>
        <fullName evidence="2">Uncharacterized protein</fullName>
    </submittedName>
</protein>
<feature type="region of interest" description="Disordered" evidence="1">
    <location>
        <begin position="40"/>
        <end position="117"/>
    </location>
</feature>
<sequence length="263" mass="29060">MVQLDSTHHTSILGREGYRDLGQEHTWPDYEELTIVQSYQTKGRDTGSGETPKIKPPMPVTNTDGPSPSPTLPDLLTPKIRKQPVTWDPTVSRLPPLSSPDLPSHPSDQPVIGSDDIGTKWVDGQGRLFSNVQVSTLSVLKDVPHKTGGQFTCLSCHKPIETEEQVYILSQLEEKLFPYSHPALSSPSSDVTLRTLPGGEQVEKVTYVHCRCLGRTPAGTRYLSPMGTLHSADQGRSEVTHHSRASLVLKEGSLRSIWPRERD</sequence>
<dbReference type="InParanoid" id="A0A4V1M3T9"/>
<reference evidence="2 3" key="1">
    <citation type="submission" date="2016-06" db="EMBL/GenBank/DDBJ databases">
        <title>Evolution of pathogenesis and genome organization in the Tremellales.</title>
        <authorList>
            <person name="Cuomo C."/>
            <person name="Litvintseva A."/>
            <person name="Heitman J."/>
            <person name="Chen Y."/>
            <person name="Sun S."/>
            <person name="Springer D."/>
            <person name="Dromer F."/>
            <person name="Young S."/>
            <person name="Zeng Q."/>
            <person name="Chapman S."/>
            <person name="Gujja S."/>
            <person name="Saif S."/>
            <person name="Birren B."/>
        </authorList>
    </citation>
    <scope>NUCLEOTIDE SEQUENCE [LARGE SCALE GENOMIC DNA]</scope>
    <source>
        <strain evidence="2 3">ATCC 28783</strain>
    </source>
</reference>
<organism evidence="2 3">
    <name type="scientific">Tremella mesenterica</name>
    <name type="common">Jelly fungus</name>
    <dbReference type="NCBI Taxonomy" id="5217"/>
    <lineage>
        <taxon>Eukaryota</taxon>
        <taxon>Fungi</taxon>
        <taxon>Dikarya</taxon>
        <taxon>Basidiomycota</taxon>
        <taxon>Agaricomycotina</taxon>
        <taxon>Tremellomycetes</taxon>
        <taxon>Tremellales</taxon>
        <taxon>Tremellaceae</taxon>
        <taxon>Tremella</taxon>
    </lineage>
</organism>
<evidence type="ECO:0000313" key="2">
    <source>
        <dbReference type="EMBL" id="RXK38027.1"/>
    </source>
</evidence>